<dbReference type="NCBIfam" id="NF033550">
    <property type="entry name" value="transpos_ISL3"/>
    <property type="match status" value="1"/>
</dbReference>
<dbReference type="EMBL" id="BKZW01000001">
    <property type="protein sequence ID" value="GER87880.1"/>
    <property type="molecule type" value="Genomic_DNA"/>
</dbReference>
<dbReference type="Pfam" id="PF14690">
    <property type="entry name" value="Zn_ribbon_ISL3"/>
    <property type="match status" value="1"/>
</dbReference>
<gene>
    <name evidence="2" type="primary">tnpA_1</name>
    <name evidence="3" type="synonym">tnpA_2</name>
    <name evidence="2" type="ORF">KDW_20420</name>
    <name evidence="3" type="ORF">KDW_32130</name>
</gene>
<feature type="domain" description="HTH IS21-type" evidence="1">
    <location>
        <begin position="282"/>
        <end position="344"/>
    </location>
</feature>
<evidence type="ECO:0000259" key="1">
    <source>
        <dbReference type="PROSITE" id="PS50531"/>
    </source>
</evidence>
<name>A0A5J4KN89_9CHLR</name>
<dbReference type="RefSeq" id="WP_162005113.1">
    <property type="nucleotide sequence ID" value="NZ_BKZW01000001.1"/>
</dbReference>
<dbReference type="PANTHER" id="PTHR33498:SF1">
    <property type="entry name" value="TRANSPOSASE FOR INSERTION SEQUENCE ELEMENT IS1557"/>
    <property type="match status" value="1"/>
</dbReference>
<evidence type="ECO:0000313" key="3">
    <source>
        <dbReference type="EMBL" id="GER89051.1"/>
    </source>
</evidence>
<reference evidence="2 4" key="1">
    <citation type="submission" date="2019-10" db="EMBL/GenBank/DDBJ databases">
        <title>Dictyobacter vulcani sp. nov., within the class Ktedonobacteria, isolated from soil of volcanic Mt. Zao.</title>
        <authorList>
            <person name="Zheng Y."/>
            <person name="Wang C.M."/>
            <person name="Sakai Y."/>
            <person name="Abe K."/>
            <person name="Yokota A."/>
            <person name="Yabe S."/>
        </authorList>
    </citation>
    <scope>NUCLEOTIDE SEQUENCE [LARGE SCALE GENOMIC DNA]</scope>
    <source>
        <strain evidence="2 4">W12</strain>
    </source>
</reference>
<dbReference type="EMBL" id="BKZW01000001">
    <property type="protein sequence ID" value="GER89051.1"/>
    <property type="molecule type" value="Genomic_DNA"/>
</dbReference>
<protein>
    <submittedName>
        <fullName evidence="2">Transposase</fullName>
    </submittedName>
</protein>
<keyword evidence="4" id="KW-1185">Reference proteome</keyword>
<evidence type="ECO:0000313" key="2">
    <source>
        <dbReference type="EMBL" id="GER87880.1"/>
    </source>
</evidence>
<evidence type="ECO:0000313" key="4">
    <source>
        <dbReference type="Proteomes" id="UP000326912"/>
    </source>
</evidence>
<dbReference type="InterPro" id="IPR017894">
    <property type="entry name" value="HTH_IS21_transposase_type"/>
</dbReference>
<organism evidence="2 4">
    <name type="scientific">Dictyobacter vulcani</name>
    <dbReference type="NCBI Taxonomy" id="2607529"/>
    <lineage>
        <taxon>Bacteria</taxon>
        <taxon>Bacillati</taxon>
        <taxon>Chloroflexota</taxon>
        <taxon>Ktedonobacteria</taxon>
        <taxon>Ktedonobacterales</taxon>
        <taxon>Dictyobacteraceae</taxon>
        <taxon>Dictyobacter</taxon>
    </lineage>
</organism>
<proteinExistence type="predicted"/>
<dbReference type="InterPro" id="IPR029261">
    <property type="entry name" value="Transposase_Znf"/>
</dbReference>
<dbReference type="Gene3D" id="1.10.10.60">
    <property type="entry name" value="Homeodomain-like"/>
    <property type="match status" value="1"/>
</dbReference>
<dbReference type="PANTHER" id="PTHR33498">
    <property type="entry name" value="TRANSPOSASE FOR INSERTION SEQUENCE ELEMENT IS1557"/>
    <property type="match status" value="1"/>
</dbReference>
<dbReference type="InterPro" id="IPR047951">
    <property type="entry name" value="Transpos_ISL3"/>
</dbReference>
<dbReference type="Pfam" id="PF01610">
    <property type="entry name" value="DDE_Tnp_ISL3"/>
    <property type="match status" value="2"/>
</dbReference>
<sequence>MHTLPFLLSGFEIQQISSDETILKITAFATSPTAVCPSCQQISYRVHSYYTRSPQDLPISGCIAQLALQVRRFRCQNQQCQRQTFAERLSALPVSARQTARLGTILDAIAVVLSGQAGSRLTDQLAMPVSADTLLRRAKKAATPSRPTPRVLGVDDFAFRRGRTYGTLLLDLESHQPVDLLEDRRAETLAEWLRHHPGVEIISRDRSTEYLRGATEGAPQAQQIIDRWHVLKNLREAVERFLNRIHSQLKALADNPEKPVLRQKRTSTEKMLADGSRLRRHALYEQVVEHYKQGGSILGTAKQFKISRQTVRKFVQAPTFPERARATRTTSALDPYRTYLQQRWQQGCHTVSQLWQEAQTREFSGSRMMIYRWVQLQEEAASAATSQSSTQAKPSPNLPAPRHLAWLLIRDLERLDEEERQTLTFIRHDPSITLAYELVQQFVTMMKERSAQQLDTWLLTCLTSGISELENFAQGLQKETSALQAALTLPYSNGPVEGKINKLKYIKRSMYGRGGFSLLRQRVLKAT</sequence>
<dbReference type="PROSITE" id="PS50531">
    <property type="entry name" value="HTH_IS21"/>
    <property type="match status" value="1"/>
</dbReference>
<dbReference type="AlphaFoldDB" id="A0A5J4KN89"/>
<dbReference type="Proteomes" id="UP000326912">
    <property type="component" value="Unassembled WGS sequence"/>
</dbReference>
<accession>A0A5J4KN89</accession>
<comment type="caution">
    <text evidence="2">The sequence shown here is derived from an EMBL/GenBank/DDBJ whole genome shotgun (WGS) entry which is preliminary data.</text>
</comment>
<dbReference type="InterPro" id="IPR002560">
    <property type="entry name" value="Transposase_DDE"/>
</dbReference>